<proteinExistence type="predicted"/>
<dbReference type="Proteomes" id="UP000287033">
    <property type="component" value="Unassembled WGS sequence"/>
</dbReference>
<gene>
    <name evidence="1" type="ORF">chiPu_0027473</name>
</gene>
<comment type="caution">
    <text evidence="1">The sequence shown here is derived from an EMBL/GenBank/DDBJ whole genome shotgun (WGS) entry which is preliminary data.</text>
</comment>
<evidence type="ECO:0000313" key="2">
    <source>
        <dbReference type="Proteomes" id="UP000287033"/>
    </source>
</evidence>
<feature type="non-terminal residue" evidence="1">
    <location>
        <position position="91"/>
    </location>
</feature>
<dbReference type="AlphaFoldDB" id="A0A401TLT0"/>
<name>A0A401TLT0_CHIPU</name>
<evidence type="ECO:0000313" key="1">
    <source>
        <dbReference type="EMBL" id="GCC43595.1"/>
    </source>
</evidence>
<accession>A0A401TLT0</accession>
<sequence>MPPTPSAAASPDAWETRDARTGTVCVRRATAARTAPQACAPITARLELTVGTATWTLESASVLMDLLAVTVGRLYNPGTSSGRLSLPPSIA</sequence>
<keyword evidence="2" id="KW-1185">Reference proteome</keyword>
<reference evidence="1 2" key="1">
    <citation type="journal article" date="2018" name="Nat. Ecol. Evol.">
        <title>Shark genomes provide insights into elasmobranch evolution and the origin of vertebrates.</title>
        <authorList>
            <person name="Hara Y"/>
            <person name="Yamaguchi K"/>
            <person name="Onimaru K"/>
            <person name="Kadota M"/>
            <person name="Koyanagi M"/>
            <person name="Keeley SD"/>
            <person name="Tatsumi K"/>
            <person name="Tanaka K"/>
            <person name="Motone F"/>
            <person name="Kageyama Y"/>
            <person name="Nozu R"/>
            <person name="Adachi N"/>
            <person name="Nishimura O"/>
            <person name="Nakagawa R"/>
            <person name="Tanegashima C"/>
            <person name="Kiyatake I"/>
            <person name="Matsumoto R"/>
            <person name="Murakumo K"/>
            <person name="Nishida K"/>
            <person name="Terakita A"/>
            <person name="Kuratani S"/>
            <person name="Sato K"/>
            <person name="Hyodo S Kuraku.S."/>
        </authorList>
    </citation>
    <scope>NUCLEOTIDE SEQUENCE [LARGE SCALE GENOMIC DNA]</scope>
</reference>
<dbReference type="EMBL" id="BEZZ01104935">
    <property type="protein sequence ID" value="GCC43595.1"/>
    <property type="molecule type" value="Genomic_DNA"/>
</dbReference>
<organism evidence="1 2">
    <name type="scientific">Chiloscyllium punctatum</name>
    <name type="common">Brownbanded bambooshark</name>
    <name type="synonym">Hemiscyllium punctatum</name>
    <dbReference type="NCBI Taxonomy" id="137246"/>
    <lineage>
        <taxon>Eukaryota</taxon>
        <taxon>Metazoa</taxon>
        <taxon>Chordata</taxon>
        <taxon>Craniata</taxon>
        <taxon>Vertebrata</taxon>
        <taxon>Chondrichthyes</taxon>
        <taxon>Elasmobranchii</taxon>
        <taxon>Galeomorphii</taxon>
        <taxon>Galeoidea</taxon>
        <taxon>Orectolobiformes</taxon>
        <taxon>Hemiscylliidae</taxon>
        <taxon>Chiloscyllium</taxon>
    </lineage>
</organism>
<protein>
    <submittedName>
        <fullName evidence="1">Uncharacterized protein</fullName>
    </submittedName>
</protein>